<dbReference type="PANTHER" id="PTHR32432">
    <property type="entry name" value="CELL DIVISION PROTEIN FTSA-RELATED"/>
    <property type="match status" value="1"/>
</dbReference>
<dbReference type="OrthoDB" id="9810567at2"/>
<dbReference type="InterPro" id="IPR043129">
    <property type="entry name" value="ATPase_NBD"/>
</dbReference>
<protein>
    <recommendedName>
        <fullName evidence="5 6">Cell division protein FtsA</fullName>
    </recommendedName>
</protein>
<dbReference type="Proteomes" id="UP000233293">
    <property type="component" value="Unassembled WGS sequence"/>
</dbReference>
<dbReference type="InterPro" id="IPR020823">
    <property type="entry name" value="Cell_div_FtsA"/>
</dbReference>
<dbReference type="PANTHER" id="PTHR32432:SF4">
    <property type="entry name" value="CELL DIVISION PROTEIN FTSA"/>
    <property type="match status" value="1"/>
</dbReference>
<evidence type="ECO:0000259" key="7">
    <source>
        <dbReference type="SMART" id="SM00842"/>
    </source>
</evidence>
<proteinExistence type="inferred from homology"/>
<comment type="caution">
    <text evidence="8">The sequence shown here is derived from an EMBL/GenBank/DDBJ whole genome shotgun (WGS) entry which is preliminary data.</text>
</comment>
<dbReference type="InterPro" id="IPR050696">
    <property type="entry name" value="FtsA/MreB"/>
</dbReference>
<comment type="similarity">
    <text evidence="5 6">Belongs to the FtsA/MreB family.</text>
</comment>
<dbReference type="PIRSF" id="PIRSF003101">
    <property type="entry name" value="FtsA"/>
    <property type="match status" value="1"/>
</dbReference>
<dbReference type="SMART" id="SM00842">
    <property type="entry name" value="FtsA"/>
    <property type="match status" value="1"/>
</dbReference>
<comment type="subcellular location">
    <subcellularLocation>
        <location evidence="5">Cell membrane</location>
        <topology evidence="5">Peripheral membrane protein</topology>
        <orientation evidence="5">Cytoplasmic side</orientation>
    </subcellularLocation>
    <text evidence="5">Localizes to the Z ring in an FtsZ-dependent manner. Targeted to the membrane through a conserved C-terminal amphipathic helix.</text>
</comment>
<keyword evidence="4 5" id="KW-0131">Cell cycle</keyword>
<evidence type="ECO:0000313" key="9">
    <source>
        <dbReference type="Proteomes" id="UP000233293"/>
    </source>
</evidence>
<feature type="domain" description="SHS2" evidence="7">
    <location>
        <begin position="11"/>
        <end position="197"/>
    </location>
</feature>
<keyword evidence="1 5" id="KW-1003">Cell membrane</keyword>
<evidence type="ECO:0000313" key="8">
    <source>
        <dbReference type="EMBL" id="PKU22693.1"/>
    </source>
</evidence>
<evidence type="ECO:0000256" key="5">
    <source>
        <dbReference type="HAMAP-Rule" id="MF_02033"/>
    </source>
</evidence>
<accession>A0A2N3PQL2</accession>
<dbReference type="EMBL" id="PIUM01000028">
    <property type="protein sequence ID" value="PKU22693.1"/>
    <property type="molecule type" value="Genomic_DNA"/>
</dbReference>
<keyword evidence="3 5" id="KW-0472">Membrane</keyword>
<evidence type="ECO:0000256" key="4">
    <source>
        <dbReference type="ARBA" id="ARBA00023306"/>
    </source>
</evidence>
<dbReference type="Gene3D" id="3.30.420.40">
    <property type="match status" value="2"/>
</dbReference>
<reference evidence="9" key="1">
    <citation type="submission" date="2017-12" db="EMBL/GenBank/DDBJ databases">
        <title>Draft genome sequence of Telmatospirillum siberiense 26-4b1T, an acidotolerant peatland alphaproteobacterium potentially involved in sulfur cycling.</title>
        <authorList>
            <person name="Hausmann B."/>
            <person name="Pjevac P."/>
            <person name="Schreck K."/>
            <person name="Herbold C.W."/>
            <person name="Daims H."/>
            <person name="Wagner M."/>
            <person name="Pester M."/>
            <person name="Loy A."/>
        </authorList>
    </citation>
    <scope>NUCLEOTIDE SEQUENCE [LARGE SCALE GENOMIC DNA]</scope>
    <source>
        <strain evidence="9">26-4b1</strain>
    </source>
</reference>
<dbReference type="RefSeq" id="WP_101252486.1">
    <property type="nucleotide sequence ID" value="NZ_PIUM01000028.1"/>
</dbReference>
<evidence type="ECO:0000256" key="1">
    <source>
        <dbReference type="ARBA" id="ARBA00022475"/>
    </source>
</evidence>
<organism evidence="8 9">
    <name type="scientific">Telmatospirillum siberiense</name>
    <dbReference type="NCBI Taxonomy" id="382514"/>
    <lineage>
        <taxon>Bacteria</taxon>
        <taxon>Pseudomonadati</taxon>
        <taxon>Pseudomonadota</taxon>
        <taxon>Alphaproteobacteria</taxon>
        <taxon>Rhodospirillales</taxon>
        <taxon>Rhodospirillaceae</taxon>
        <taxon>Telmatospirillum</taxon>
    </lineage>
</organism>
<dbReference type="GO" id="GO:0009898">
    <property type="term" value="C:cytoplasmic side of plasma membrane"/>
    <property type="evidence" value="ECO:0007669"/>
    <property type="project" value="UniProtKB-UniRule"/>
</dbReference>
<evidence type="ECO:0000256" key="3">
    <source>
        <dbReference type="ARBA" id="ARBA00023136"/>
    </source>
</evidence>
<keyword evidence="9" id="KW-1185">Reference proteome</keyword>
<dbReference type="Pfam" id="PF14450">
    <property type="entry name" value="FtsA"/>
    <property type="match status" value="2"/>
</dbReference>
<gene>
    <name evidence="5 8" type="primary">ftsA</name>
    <name evidence="8" type="ORF">CWS72_20400</name>
</gene>
<dbReference type="HAMAP" id="MF_02033">
    <property type="entry name" value="FtsA"/>
    <property type="match status" value="1"/>
</dbReference>
<evidence type="ECO:0000256" key="6">
    <source>
        <dbReference type="PIRNR" id="PIRNR003101"/>
    </source>
</evidence>
<dbReference type="NCBIfam" id="TIGR01174">
    <property type="entry name" value="ftsA"/>
    <property type="match status" value="1"/>
</dbReference>
<dbReference type="GO" id="GO:0043093">
    <property type="term" value="P:FtsZ-dependent cytokinesis"/>
    <property type="evidence" value="ECO:0007669"/>
    <property type="project" value="UniProtKB-UniRule"/>
</dbReference>
<dbReference type="Pfam" id="PF02491">
    <property type="entry name" value="SHS2_FTSA"/>
    <property type="match status" value="1"/>
</dbReference>
<comment type="function">
    <text evidence="5 6">Cell division protein that is involved in the assembly of the Z ring. May serve as a membrane anchor for the Z ring.</text>
</comment>
<dbReference type="AlphaFoldDB" id="A0A2N3PQL2"/>
<evidence type="ECO:0000256" key="2">
    <source>
        <dbReference type="ARBA" id="ARBA00022618"/>
    </source>
</evidence>
<comment type="subunit">
    <text evidence="5">Self-interacts. Interacts with FtsZ.</text>
</comment>
<dbReference type="GO" id="GO:0032153">
    <property type="term" value="C:cell division site"/>
    <property type="evidence" value="ECO:0007669"/>
    <property type="project" value="UniProtKB-UniRule"/>
</dbReference>
<sequence length="418" mass="44751">MPKAKMRHGLIAALDVGTTKVCCFIARATDDGSLRVLGIGHQLSRGMRNGAVVDMEEAETSIRAAVDAAEQMAEDRVREVLVNVSGGQPTSNNVTVEVAVNGHEIGEQDIRRMLDHARHHTQSTDRDLIHSIPVGFTVDGNEGIRDPRGMFGERLAVTIHLVSANPGPVRNLSTVVHRCHLDIEARVASAYASGLACLVDDERDLGVTCIDMGGGTTTIAVFQGGHLMHTDTIPVGGVHVTNDIARGLSTPLVHAERMKTLYGSALPSPSDDREILKVPLVGEDEDGATNQVPRSMLVQIIQPRLEETFELVRSHLEAGGFDKVAGRRVVLTGGAAQMQGVRDLAAMVLDKQVRHGRPVGMQGLPEATNGPAFATCAGLLRYALLNARAETAAKPARATESDGTGKFGRLTSWLRKNF</sequence>
<dbReference type="InterPro" id="IPR003494">
    <property type="entry name" value="SHS2_FtsA"/>
</dbReference>
<dbReference type="CDD" id="cd24048">
    <property type="entry name" value="ASKHA_NBD_FtsA"/>
    <property type="match status" value="1"/>
</dbReference>
<keyword evidence="2 5" id="KW-0132">Cell division</keyword>
<dbReference type="SUPFAM" id="SSF53067">
    <property type="entry name" value="Actin-like ATPase domain"/>
    <property type="match status" value="2"/>
</dbReference>
<name>A0A2N3PQL2_9PROT</name>